<comment type="caution">
    <text evidence="1">The sequence shown here is derived from an EMBL/GenBank/DDBJ whole genome shotgun (WGS) entry which is preliminary data.</text>
</comment>
<sequence>MVISPRRLAKEKVNNLLAGYSAYSETEEVSTLIKRECHKLNVDVMEETSSTGSWFIPKERFK</sequence>
<dbReference type="Pfam" id="PF26326">
    <property type="entry name" value="YtzJ"/>
    <property type="match status" value="1"/>
</dbReference>
<protein>
    <submittedName>
        <fullName evidence="1">Uncharacterized protein</fullName>
    </submittedName>
</protein>
<accession>A0A840QN17</accession>
<dbReference type="AlphaFoldDB" id="A0A840QN17"/>
<organism evidence="1 2">
    <name type="scientific">Texcoconibacillus texcoconensis</name>
    <dbReference type="NCBI Taxonomy" id="1095777"/>
    <lineage>
        <taxon>Bacteria</taxon>
        <taxon>Bacillati</taxon>
        <taxon>Bacillota</taxon>
        <taxon>Bacilli</taxon>
        <taxon>Bacillales</taxon>
        <taxon>Bacillaceae</taxon>
        <taxon>Texcoconibacillus</taxon>
    </lineage>
</organism>
<gene>
    <name evidence="1" type="ORF">HNQ41_000877</name>
</gene>
<keyword evidence="2" id="KW-1185">Reference proteome</keyword>
<dbReference type="RefSeq" id="WP_184663192.1">
    <property type="nucleotide sequence ID" value="NZ_JACHHB010000003.1"/>
</dbReference>
<reference evidence="1 2" key="1">
    <citation type="submission" date="2020-08" db="EMBL/GenBank/DDBJ databases">
        <title>Genomic Encyclopedia of Type Strains, Phase IV (KMG-IV): sequencing the most valuable type-strain genomes for metagenomic binning, comparative biology and taxonomic classification.</title>
        <authorList>
            <person name="Goeker M."/>
        </authorList>
    </citation>
    <scope>NUCLEOTIDE SEQUENCE [LARGE SCALE GENOMIC DNA]</scope>
    <source>
        <strain evidence="1 2">DSM 24696</strain>
    </source>
</reference>
<evidence type="ECO:0000313" key="2">
    <source>
        <dbReference type="Proteomes" id="UP000551878"/>
    </source>
</evidence>
<proteinExistence type="predicted"/>
<dbReference type="EMBL" id="JACHHB010000003">
    <property type="protein sequence ID" value="MBB5172733.1"/>
    <property type="molecule type" value="Genomic_DNA"/>
</dbReference>
<dbReference type="InterPro" id="IPR058867">
    <property type="entry name" value="YtzJ"/>
</dbReference>
<name>A0A840QN17_9BACI</name>
<evidence type="ECO:0000313" key="1">
    <source>
        <dbReference type="EMBL" id="MBB5172733.1"/>
    </source>
</evidence>
<dbReference type="Proteomes" id="UP000551878">
    <property type="component" value="Unassembled WGS sequence"/>
</dbReference>